<dbReference type="InterPro" id="IPR037914">
    <property type="entry name" value="SpoVT-AbrB_sf"/>
</dbReference>
<evidence type="ECO:0000313" key="3">
    <source>
        <dbReference type="EMBL" id="QUL98085.1"/>
    </source>
</evidence>
<evidence type="ECO:0000256" key="1">
    <source>
        <dbReference type="PROSITE-ProRule" id="PRU01076"/>
    </source>
</evidence>
<dbReference type="Gene3D" id="2.10.260.10">
    <property type="match status" value="1"/>
</dbReference>
<keyword evidence="1 3" id="KW-0238">DNA-binding</keyword>
<gene>
    <name evidence="3" type="ORF">IMF26_08500</name>
</gene>
<dbReference type="SUPFAM" id="SSF89447">
    <property type="entry name" value="AbrB/MazE/MraZ-like"/>
    <property type="match status" value="1"/>
</dbReference>
<dbReference type="GO" id="GO:0003677">
    <property type="term" value="F:DNA binding"/>
    <property type="evidence" value="ECO:0007669"/>
    <property type="project" value="UniProtKB-UniRule"/>
</dbReference>
<dbReference type="AlphaFoldDB" id="A0AAT9LE38"/>
<dbReference type="Pfam" id="PF04014">
    <property type="entry name" value="MazE_antitoxin"/>
    <property type="match status" value="1"/>
</dbReference>
<dbReference type="InterPro" id="IPR007159">
    <property type="entry name" value="SpoVT-AbrB_dom"/>
</dbReference>
<name>A0AAT9LE38_9FIRM</name>
<dbReference type="NCBIfam" id="TIGR01439">
    <property type="entry name" value="lp_hng_hel_AbrB"/>
    <property type="match status" value="1"/>
</dbReference>
<dbReference type="PROSITE" id="PS51740">
    <property type="entry name" value="SPOVT_ABRB"/>
    <property type="match status" value="1"/>
</dbReference>
<protein>
    <submittedName>
        <fullName evidence="3">AbrB/MazE/SpoVT family DNA-binding domain-containing protein</fullName>
    </submittedName>
</protein>
<dbReference type="SMART" id="SM00966">
    <property type="entry name" value="SpoVT_AbrB"/>
    <property type="match status" value="1"/>
</dbReference>
<dbReference type="EMBL" id="CP062796">
    <property type="protein sequence ID" value="QUL98085.1"/>
    <property type="molecule type" value="Genomic_DNA"/>
</dbReference>
<organism evidence="3">
    <name type="scientific">Candidatus Fermentithermobacillus carboniphilus</name>
    <dbReference type="NCBI Taxonomy" id="3085328"/>
    <lineage>
        <taxon>Bacteria</taxon>
        <taxon>Bacillati</taxon>
        <taxon>Bacillota</taxon>
        <taxon>Candidatus Fermentithermobacillia</taxon>
        <taxon>Candidatus Fermentithermobacillales</taxon>
        <taxon>Candidatus Fermentithermobacillaceae</taxon>
        <taxon>Candidatus Fermentithermobacillus</taxon>
    </lineage>
</organism>
<reference evidence="3" key="2">
    <citation type="journal article" date="2023" name="Biology">
        <title>Prokaryotic Life Associated with Coal-Fire Gas Vents Revealed by Metagenomics.</title>
        <authorList>
            <person name="Kadnikov V.V."/>
            <person name="Mardanov A.V."/>
            <person name="Beletsky A.V."/>
            <person name="Karnachuk O.V."/>
            <person name="Ravin N.V."/>
        </authorList>
    </citation>
    <scope>NUCLEOTIDE SEQUENCE</scope>
    <source>
        <strain evidence="3">Bu02</strain>
    </source>
</reference>
<evidence type="ECO:0000259" key="2">
    <source>
        <dbReference type="PROSITE" id="PS51740"/>
    </source>
</evidence>
<accession>A0AAT9LE38</accession>
<dbReference type="KEGG" id="fcz:IMF26_08500"/>
<sequence length="76" mass="8384">MYKVSLSARGQVVIPAALRKKLGLRPGMSLAVHDSGNKIIFIPEMEDPVGQGFGFLRRLQPHEKTGEEEIGTDHVE</sequence>
<proteinExistence type="predicted"/>
<feature type="domain" description="SpoVT-AbrB" evidence="2">
    <location>
        <begin position="1"/>
        <end position="46"/>
    </location>
</feature>
<reference evidence="3" key="1">
    <citation type="submission" date="2020-10" db="EMBL/GenBank/DDBJ databases">
        <authorList>
            <person name="Kadnikov V."/>
            <person name="Beletsky A.V."/>
            <person name="Mardanov A.V."/>
            <person name="Karnachuk O.V."/>
            <person name="Ravin N.V."/>
        </authorList>
    </citation>
    <scope>NUCLEOTIDE SEQUENCE</scope>
    <source>
        <strain evidence="3">Bu02</strain>
    </source>
</reference>